<dbReference type="EMBL" id="JASXSV010000018">
    <property type="protein sequence ID" value="MDP0589689.1"/>
    <property type="molecule type" value="Genomic_DNA"/>
</dbReference>
<dbReference type="GO" id="GO:0042884">
    <property type="term" value="P:microcin transport"/>
    <property type="evidence" value="ECO:0007669"/>
    <property type="project" value="TreeGrafter"/>
</dbReference>
<dbReference type="Gene3D" id="3.40.190.10">
    <property type="entry name" value="Periplasmic binding protein-like II"/>
    <property type="match status" value="1"/>
</dbReference>
<dbReference type="AlphaFoldDB" id="A0AA90NM67"/>
<dbReference type="InterPro" id="IPR000914">
    <property type="entry name" value="SBP_5_dom"/>
</dbReference>
<dbReference type="CDD" id="cd08497">
    <property type="entry name" value="MbnE-like"/>
    <property type="match status" value="1"/>
</dbReference>
<evidence type="ECO:0000256" key="2">
    <source>
        <dbReference type="SAM" id="SignalP"/>
    </source>
</evidence>
<gene>
    <name evidence="4" type="ORF">QS748_11080</name>
</gene>
<keyword evidence="5" id="KW-1185">Reference proteome</keyword>
<proteinExistence type="predicted"/>
<feature type="chain" id="PRO_5041693309" evidence="2">
    <location>
        <begin position="24"/>
        <end position="625"/>
    </location>
</feature>
<dbReference type="PIRSF" id="PIRSF002741">
    <property type="entry name" value="MppA"/>
    <property type="match status" value="1"/>
</dbReference>
<dbReference type="GO" id="GO:1904680">
    <property type="term" value="F:peptide transmembrane transporter activity"/>
    <property type="evidence" value="ECO:0007669"/>
    <property type="project" value="TreeGrafter"/>
</dbReference>
<sequence>MPSLKNIKLIPILLLFCALPLKANVENIKEKTKVQHIKEKAKAKIQNIKKSKLKHAITLYGSPKYSKDFTHFNYTNPDAPKGGELRQAAIGTFDTLNPYIDRGTAAAASNLIYDTLLARSWDEPLTKYGYIAEKIELDPKSNWVAFHVNPKARFHDDVPLTAHDVKFSFDLLRKKGSAFYKNFYREIESAEVTSSHRVVFHFNNNKNKELPLILGQMPILPEHYWKNRDFSSPGLNVPVGSGPYKPSNIIAGRSITYERVKNYWGQDLAVNKGRFNFDRLKYEYYRDNTVALEALLVGRYDFKLVDDPKIWNDHLNDKILKKNKFTRLLLNNGNPQTLTLTYNTRRPFLQDIKVREALGYAFNFDWINNHQFHGMYKRATSYFSGTQLAATDLPNLEELKKLTPWKSSLPSALFKQPFVVPGSDTKKSLSTREKKKEALKLLESAGWKVTDNIQSKDGKKLELEALIMLPEHEKSLLVFQQDLKGLGIKLNIRSVDASQYIERIRNQDFDLIMHTFPHTPSPGTEQASQWGSTTVNQHGTKNLSGANLEVIDELTAKIADVNTFSELQSNVKAMDRVLLWQHYSLPLWYLPVWPIVHKDTIQSPSSPPPFALDLMTWWHKPVTKK</sequence>
<feature type="domain" description="Solute-binding protein family 5" evidence="3">
    <location>
        <begin position="131"/>
        <end position="534"/>
    </location>
</feature>
<dbReference type="Proteomes" id="UP001178148">
    <property type="component" value="Unassembled WGS sequence"/>
</dbReference>
<dbReference type="InterPro" id="IPR030678">
    <property type="entry name" value="Peptide/Ni-bd"/>
</dbReference>
<evidence type="ECO:0000259" key="3">
    <source>
        <dbReference type="Pfam" id="PF00496"/>
    </source>
</evidence>
<dbReference type="InterPro" id="IPR039424">
    <property type="entry name" value="SBP_5"/>
</dbReference>
<protein>
    <submittedName>
        <fullName evidence="4">Extracellular solute-binding protein</fullName>
    </submittedName>
</protein>
<feature type="signal peptide" evidence="2">
    <location>
        <begin position="1"/>
        <end position="23"/>
    </location>
</feature>
<evidence type="ECO:0000313" key="4">
    <source>
        <dbReference type="EMBL" id="MDP0589689.1"/>
    </source>
</evidence>
<evidence type="ECO:0000313" key="5">
    <source>
        <dbReference type="Proteomes" id="UP001178148"/>
    </source>
</evidence>
<dbReference type="Pfam" id="PF00496">
    <property type="entry name" value="SBP_bac_5"/>
    <property type="match status" value="1"/>
</dbReference>
<organism evidence="4 5">
    <name type="scientific">Candidatus Endonucleibacter bathymodioli</name>
    <dbReference type="NCBI Taxonomy" id="539814"/>
    <lineage>
        <taxon>Bacteria</taxon>
        <taxon>Pseudomonadati</taxon>
        <taxon>Pseudomonadota</taxon>
        <taxon>Gammaproteobacteria</taxon>
        <taxon>Oceanospirillales</taxon>
        <taxon>Endozoicomonadaceae</taxon>
        <taxon>Candidatus Endonucleibacter</taxon>
    </lineage>
</organism>
<evidence type="ECO:0000256" key="1">
    <source>
        <dbReference type="ARBA" id="ARBA00022729"/>
    </source>
</evidence>
<dbReference type="GO" id="GO:0043190">
    <property type="term" value="C:ATP-binding cassette (ABC) transporter complex"/>
    <property type="evidence" value="ECO:0007669"/>
    <property type="project" value="InterPro"/>
</dbReference>
<dbReference type="PANTHER" id="PTHR30290:SF64">
    <property type="entry name" value="ABC TRANSPORTER PERIPLASMIC BINDING PROTEIN"/>
    <property type="match status" value="1"/>
</dbReference>
<dbReference type="GO" id="GO:0030288">
    <property type="term" value="C:outer membrane-bounded periplasmic space"/>
    <property type="evidence" value="ECO:0007669"/>
    <property type="project" value="TreeGrafter"/>
</dbReference>
<dbReference type="PANTHER" id="PTHR30290">
    <property type="entry name" value="PERIPLASMIC BINDING COMPONENT OF ABC TRANSPORTER"/>
    <property type="match status" value="1"/>
</dbReference>
<accession>A0AA90NM67</accession>
<name>A0AA90NM67_9GAMM</name>
<dbReference type="GO" id="GO:0015833">
    <property type="term" value="P:peptide transport"/>
    <property type="evidence" value="ECO:0007669"/>
    <property type="project" value="TreeGrafter"/>
</dbReference>
<dbReference type="SUPFAM" id="SSF53850">
    <property type="entry name" value="Periplasmic binding protein-like II"/>
    <property type="match status" value="1"/>
</dbReference>
<dbReference type="Gene3D" id="3.10.105.10">
    <property type="entry name" value="Dipeptide-binding Protein, Domain 3"/>
    <property type="match status" value="1"/>
</dbReference>
<keyword evidence="1 2" id="KW-0732">Signal</keyword>
<reference evidence="4 5" key="1">
    <citation type="journal article" date="2023" name="bioRxiv">
        <title>An intranuclear bacterial parasite of deep-sea mussels expresses apoptosis inhibitors acquired from its host.</title>
        <authorList>
            <person name="Gonzalez Porras M.A."/>
            <person name="Assie A."/>
            <person name="Tietjen M."/>
            <person name="Violette M."/>
            <person name="Kleiner M."/>
            <person name="Gruber-Vodicka H."/>
            <person name="Dubilier N."/>
            <person name="Leisch N."/>
        </authorList>
    </citation>
    <scope>NUCLEOTIDE SEQUENCE [LARGE SCALE GENOMIC DNA]</scope>
    <source>
        <strain evidence="4">IAP13</strain>
    </source>
</reference>
<comment type="caution">
    <text evidence="4">The sequence shown here is derived from an EMBL/GenBank/DDBJ whole genome shotgun (WGS) entry which is preliminary data.</text>
</comment>